<sequence length="280" mass="32220">MIEIKNIGHFCRTDSRGHIINDSSINAIKPEFKYIIDAVIETYQSYLGEHLHSVYIRGSIPRGLGIDNVSDLDTIAITNKNIDAIDLNWVDKAEQALNENFKAVDGVELSFYFIENILETTNFSIIPFMIKTHSICVYGKDISVFLPNYKADKTLANEHLVNLRSQIQQAKEELTGNEDVEDVLDCCRWIMKIIVRAGLALVLVEENKYTRDLYPAYKLFSEHFPSKESEMKQALEYAVNPISNSEVIINFLNELGEWMISITEKWLQVYNPNMERNMKI</sequence>
<keyword evidence="3" id="KW-1185">Reference proteome</keyword>
<dbReference type="GO" id="GO:0016740">
    <property type="term" value="F:transferase activity"/>
    <property type="evidence" value="ECO:0007669"/>
    <property type="project" value="UniProtKB-KW"/>
</dbReference>
<keyword evidence="2" id="KW-0808">Transferase</keyword>
<name>A0A0J1HSD0_NIACI</name>
<comment type="caution">
    <text evidence="2">The sequence shown here is derived from an EMBL/GenBank/DDBJ whole genome shotgun (WGS) entry which is preliminary data.</text>
</comment>
<dbReference type="Proteomes" id="UP000036045">
    <property type="component" value="Unassembled WGS sequence"/>
</dbReference>
<evidence type="ECO:0000313" key="2">
    <source>
        <dbReference type="EMBL" id="KLV16599.1"/>
    </source>
</evidence>
<dbReference type="EMBL" id="LDPH01000052">
    <property type="protein sequence ID" value="KLV16599.1"/>
    <property type="molecule type" value="Genomic_DNA"/>
</dbReference>
<evidence type="ECO:0000313" key="3">
    <source>
        <dbReference type="Proteomes" id="UP000036045"/>
    </source>
</evidence>
<reference evidence="2 3" key="1">
    <citation type="submission" date="2015-05" db="EMBL/GenBank/DDBJ databases">
        <title>Whole genome sequence and identification of bacterial endophytes from Costus igneus.</title>
        <authorList>
            <person name="Lee Y.P."/>
            <person name="Gan H.M."/>
            <person name="Eng W."/>
            <person name="Wheatley M.S."/>
            <person name="Caraballo A."/>
            <person name="Polter S."/>
            <person name="Savka M.A."/>
            <person name="Hudson A.O."/>
        </authorList>
    </citation>
    <scope>NUCLEOTIDE SEQUENCE [LARGE SCALE GENOMIC DNA]</scope>
    <source>
        <strain evidence="2 3">RIT379</strain>
    </source>
</reference>
<dbReference type="OrthoDB" id="2351665at2"/>
<keyword evidence="1" id="KW-0175">Coiled coil</keyword>
<dbReference type="RefSeq" id="WP_047944949.1">
    <property type="nucleotide sequence ID" value="NZ_JBANBP010000251.1"/>
</dbReference>
<dbReference type="AlphaFoldDB" id="A0A0J1HSD0"/>
<accession>A0A0J1HSD0</accession>
<proteinExistence type="predicted"/>
<protein>
    <submittedName>
        <fullName evidence="2">Nucleotidyltransferase</fullName>
    </submittedName>
</protein>
<dbReference type="PATRIC" id="fig|1397.4.peg.4576"/>
<gene>
    <name evidence="2" type="ORF">ABW02_25185</name>
</gene>
<organism evidence="2 3">
    <name type="scientific">Niallia circulans</name>
    <name type="common">Bacillus circulans</name>
    <dbReference type="NCBI Taxonomy" id="1397"/>
    <lineage>
        <taxon>Bacteria</taxon>
        <taxon>Bacillati</taxon>
        <taxon>Bacillota</taxon>
        <taxon>Bacilli</taxon>
        <taxon>Bacillales</taxon>
        <taxon>Bacillaceae</taxon>
        <taxon>Niallia</taxon>
    </lineage>
</organism>
<feature type="coiled-coil region" evidence="1">
    <location>
        <begin position="153"/>
        <end position="180"/>
    </location>
</feature>
<evidence type="ECO:0000256" key="1">
    <source>
        <dbReference type="SAM" id="Coils"/>
    </source>
</evidence>